<gene>
    <name evidence="8" type="ORF">ALQ77_03712</name>
</gene>
<sequence length="331" mass="37166">MIQLTDARLASKQTTFEEIPFIDIAPLLDGSDPLKVSRQIGETCEKVGFFYIRNHGVSRTLIDAMYAQTKNFFALPFDKKNELNVVHSGPTLRGYIPMYAENVDPENTRDFKECFDYGAHDDEVSPFFGANLMPSEPAQFSDVCEAYHRAMLDLARKLISAIALSLDLPADYFEKLQRKPITIQRLLHYPSQSGEISQKEIGIGAHTDYGFLTILFQDKVGGLQVRNRAGEWVSAPPVEDTFIVNIGDLVQTLTNDRYTSTMHRVINTSGVERYSIPFFIDLDFDAPVETVATCISADNPAKYAPYTCGQHKYSRFVASYAHLQPIEGASH</sequence>
<dbReference type="OrthoDB" id="21825at2"/>
<dbReference type="InterPro" id="IPR005123">
    <property type="entry name" value="Oxoglu/Fe-dep_dioxygenase_dom"/>
</dbReference>
<evidence type="ECO:0000256" key="4">
    <source>
        <dbReference type="ARBA" id="ARBA00023002"/>
    </source>
</evidence>
<reference evidence="8 9" key="1">
    <citation type="submission" date="2018-08" db="EMBL/GenBank/DDBJ databases">
        <title>Recombination of ecologically and evolutionarily significant loci maintains genetic cohesion in the Pseudomonas syringae species complex.</title>
        <authorList>
            <person name="Dillon M."/>
            <person name="Thakur S."/>
            <person name="Almeida R.N.D."/>
            <person name="Weir B.S."/>
            <person name="Guttman D.S."/>
        </authorList>
    </citation>
    <scope>NUCLEOTIDE SEQUENCE [LARGE SCALE GENOMIC DNA]</scope>
    <source>
        <strain evidence="8 9">NCPPB2445</strain>
    </source>
</reference>
<evidence type="ECO:0000256" key="6">
    <source>
        <dbReference type="RuleBase" id="RU003682"/>
    </source>
</evidence>
<dbReference type="InterPro" id="IPR027443">
    <property type="entry name" value="IPNS-like_sf"/>
</dbReference>
<protein>
    <recommendedName>
        <fullName evidence="7">Fe2OG dioxygenase domain-containing protein</fullName>
    </recommendedName>
</protein>
<keyword evidence="3 6" id="KW-0479">Metal-binding</keyword>
<dbReference type="GO" id="GO:0009693">
    <property type="term" value="P:ethylene biosynthetic process"/>
    <property type="evidence" value="ECO:0007669"/>
    <property type="project" value="UniProtKB-UniPathway"/>
</dbReference>
<evidence type="ECO:0000256" key="3">
    <source>
        <dbReference type="ARBA" id="ARBA00022723"/>
    </source>
</evidence>
<dbReference type="GO" id="GO:0046872">
    <property type="term" value="F:metal ion binding"/>
    <property type="evidence" value="ECO:0007669"/>
    <property type="project" value="UniProtKB-KW"/>
</dbReference>
<dbReference type="InterPro" id="IPR026992">
    <property type="entry name" value="DIOX_N"/>
</dbReference>
<accession>A0A3M3EUM7</accession>
<dbReference type="SUPFAM" id="SSF51197">
    <property type="entry name" value="Clavaminate synthase-like"/>
    <property type="match status" value="1"/>
</dbReference>
<dbReference type="InterPro" id="IPR044861">
    <property type="entry name" value="IPNS-like_FE2OG_OXY"/>
</dbReference>
<dbReference type="Pfam" id="PF03171">
    <property type="entry name" value="2OG-FeII_Oxy"/>
    <property type="match status" value="1"/>
</dbReference>
<comment type="similarity">
    <text evidence="1 6">Belongs to the iron/ascorbate-dependent oxidoreductase family.</text>
</comment>
<keyword evidence="4 6" id="KW-0560">Oxidoreductase</keyword>
<dbReference type="Gene3D" id="2.60.120.330">
    <property type="entry name" value="B-lactam Antibiotic, Isopenicillin N Synthase, Chain"/>
    <property type="match status" value="1"/>
</dbReference>
<comment type="caution">
    <text evidence="8">The sequence shown here is derived from an EMBL/GenBank/DDBJ whole genome shotgun (WGS) entry which is preliminary data.</text>
</comment>
<name>A0A3M3EUM7_9PSED</name>
<evidence type="ECO:0000313" key="9">
    <source>
        <dbReference type="Proteomes" id="UP000270661"/>
    </source>
</evidence>
<dbReference type="PROSITE" id="PS51471">
    <property type="entry name" value="FE2OG_OXY"/>
    <property type="match status" value="1"/>
</dbReference>
<dbReference type="RefSeq" id="WP_053193808.1">
    <property type="nucleotide sequence ID" value="NZ_CP014262.1"/>
</dbReference>
<evidence type="ECO:0000256" key="2">
    <source>
        <dbReference type="ARBA" id="ARBA00011245"/>
    </source>
</evidence>
<dbReference type="PANTHER" id="PTHR10209">
    <property type="entry name" value="OXIDOREDUCTASE, 2OG-FE II OXYGENASE FAMILY PROTEIN"/>
    <property type="match status" value="1"/>
</dbReference>
<keyword evidence="9" id="KW-1185">Reference proteome</keyword>
<evidence type="ECO:0000313" key="8">
    <source>
        <dbReference type="EMBL" id="RMM52429.1"/>
    </source>
</evidence>
<feature type="domain" description="Fe2OG dioxygenase" evidence="7">
    <location>
        <begin position="179"/>
        <end position="282"/>
    </location>
</feature>
<dbReference type="Proteomes" id="UP000270661">
    <property type="component" value="Unassembled WGS sequence"/>
</dbReference>
<dbReference type="UniPathway" id="UPA00385"/>
<comment type="subunit">
    <text evidence="2">Monomer.</text>
</comment>
<dbReference type="STRING" id="47879.AXG94_26145"/>
<proteinExistence type="inferred from homology"/>
<dbReference type="GeneID" id="55647891"/>
<dbReference type="KEGG" id="pcg:AXG94_26145"/>
<dbReference type="PRINTS" id="PR00682">
    <property type="entry name" value="IPNSYNTHASE"/>
</dbReference>
<dbReference type="GO" id="GO:0016491">
    <property type="term" value="F:oxidoreductase activity"/>
    <property type="evidence" value="ECO:0007669"/>
    <property type="project" value="UniProtKB-KW"/>
</dbReference>
<dbReference type="PANTHER" id="PTHR10209:SF881">
    <property type="entry name" value="FI07970P-RELATED"/>
    <property type="match status" value="1"/>
</dbReference>
<dbReference type="Pfam" id="PF14226">
    <property type="entry name" value="DIOX_N"/>
    <property type="match status" value="1"/>
</dbReference>
<evidence type="ECO:0000259" key="7">
    <source>
        <dbReference type="PROSITE" id="PS51471"/>
    </source>
</evidence>
<dbReference type="AlphaFoldDB" id="A0A3M3EUM7"/>
<dbReference type="EMBL" id="RBOJ01000047">
    <property type="protein sequence ID" value="RMM52429.1"/>
    <property type="molecule type" value="Genomic_DNA"/>
</dbReference>
<keyword evidence="5 6" id="KW-0408">Iron</keyword>
<evidence type="ECO:0000256" key="1">
    <source>
        <dbReference type="ARBA" id="ARBA00008056"/>
    </source>
</evidence>
<organism evidence="8 9">
    <name type="scientific">Pseudomonas corrugata</name>
    <dbReference type="NCBI Taxonomy" id="47879"/>
    <lineage>
        <taxon>Bacteria</taxon>
        <taxon>Pseudomonadati</taxon>
        <taxon>Pseudomonadota</taxon>
        <taxon>Gammaproteobacteria</taxon>
        <taxon>Pseudomonadales</taxon>
        <taxon>Pseudomonadaceae</taxon>
        <taxon>Pseudomonas</taxon>
    </lineage>
</organism>
<evidence type="ECO:0000256" key="5">
    <source>
        <dbReference type="ARBA" id="ARBA00023004"/>
    </source>
</evidence>